<protein>
    <submittedName>
        <fullName evidence="2">Uncharacterized protein</fullName>
    </submittedName>
</protein>
<evidence type="ECO:0000313" key="2">
    <source>
        <dbReference type="EMBL" id="CAD6197343.1"/>
    </source>
</evidence>
<evidence type="ECO:0000256" key="1">
    <source>
        <dbReference type="SAM" id="Phobius"/>
    </source>
</evidence>
<evidence type="ECO:0000313" key="3">
    <source>
        <dbReference type="Proteomes" id="UP000835052"/>
    </source>
</evidence>
<comment type="caution">
    <text evidence="2">The sequence shown here is derived from an EMBL/GenBank/DDBJ whole genome shotgun (WGS) entry which is preliminary data.</text>
</comment>
<feature type="transmembrane region" description="Helical" evidence="1">
    <location>
        <begin position="245"/>
        <end position="269"/>
    </location>
</feature>
<name>A0A8S1HL95_9PELO</name>
<feature type="transmembrane region" description="Helical" evidence="1">
    <location>
        <begin position="139"/>
        <end position="162"/>
    </location>
</feature>
<feature type="transmembrane region" description="Helical" evidence="1">
    <location>
        <begin position="32"/>
        <end position="50"/>
    </location>
</feature>
<reference evidence="2" key="1">
    <citation type="submission" date="2020-10" db="EMBL/GenBank/DDBJ databases">
        <authorList>
            <person name="Kikuchi T."/>
        </authorList>
    </citation>
    <scope>NUCLEOTIDE SEQUENCE</scope>
    <source>
        <strain evidence="2">NKZ352</strain>
    </source>
</reference>
<feature type="transmembrane region" description="Helical" evidence="1">
    <location>
        <begin position="368"/>
        <end position="393"/>
    </location>
</feature>
<keyword evidence="1" id="KW-0812">Transmembrane</keyword>
<gene>
    <name evidence="2" type="ORF">CAUJ_LOCUS13252</name>
</gene>
<keyword evidence="3" id="KW-1185">Reference proteome</keyword>
<sequence>MTCSASVFIPLSGVCFLPPSPVVLTLNFTFSYKYTIALVIILFYLVRFSLKLCAFSLIRNAVLASRFMLFSWSTKKTLKNLEILEAIIYAVDSVLAFFLYYVMLDWEQDDVINRAISIEPRLTEIFLETSAYFTMYKRAALFSPVESASAILAALILTSYLLSFRYTYTIYVSLTYAGLILIVASLTISIILNCSTNMLSIYKFLLLAQVLMSCAISICSPISGLTLLVPTPMVVSYNFGFDNKYSIGMTIFIAYLLRISLSLCSFTIIRNGMVATRFAISTWSPEDTARYVERFETVYYFVEKFIYFYPMYKMMVWEQDEFLNTALNVDQRLVEVFRESSTYFAIHRRMRSTIFFSSPHRKSLQRKLMYIQLGTIMAFIFCAFVPVLSSFVLPLLPWRIPQW</sequence>
<accession>A0A8S1HL95</accession>
<keyword evidence="1" id="KW-1133">Transmembrane helix</keyword>
<feature type="transmembrane region" description="Helical" evidence="1">
    <location>
        <begin position="168"/>
        <end position="192"/>
    </location>
</feature>
<dbReference type="Proteomes" id="UP000835052">
    <property type="component" value="Unassembled WGS sequence"/>
</dbReference>
<proteinExistence type="predicted"/>
<organism evidence="2 3">
    <name type="scientific">Caenorhabditis auriculariae</name>
    <dbReference type="NCBI Taxonomy" id="2777116"/>
    <lineage>
        <taxon>Eukaryota</taxon>
        <taxon>Metazoa</taxon>
        <taxon>Ecdysozoa</taxon>
        <taxon>Nematoda</taxon>
        <taxon>Chromadorea</taxon>
        <taxon>Rhabditida</taxon>
        <taxon>Rhabditina</taxon>
        <taxon>Rhabditomorpha</taxon>
        <taxon>Rhabditoidea</taxon>
        <taxon>Rhabditidae</taxon>
        <taxon>Peloderinae</taxon>
        <taxon>Caenorhabditis</taxon>
    </lineage>
</organism>
<dbReference type="AlphaFoldDB" id="A0A8S1HL95"/>
<dbReference type="EMBL" id="CAJGYM010000091">
    <property type="protein sequence ID" value="CAD6197343.1"/>
    <property type="molecule type" value="Genomic_DNA"/>
</dbReference>
<feature type="transmembrane region" description="Helical" evidence="1">
    <location>
        <begin position="204"/>
        <end position="225"/>
    </location>
</feature>
<keyword evidence="1" id="KW-0472">Membrane</keyword>